<dbReference type="RefSeq" id="WP_259865905.1">
    <property type="nucleotide sequence ID" value="NZ_BAAAST010000003.1"/>
</dbReference>
<accession>A0ABY5W915</accession>
<dbReference type="SUPFAM" id="SSF51011">
    <property type="entry name" value="Glycosyl hydrolase domain"/>
    <property type="match status" value="1"/>
</dbReference>
<dbReference type="InterPro" id="IPR013783">
    <property type="entry name" value="Ig-like_fold"/>
</dbReference>
<dbReference type="InterPro" id="IPR002044">
    <property type="entry name" value="CBM20"/>
</dbReference>
<comment type="cofactor">
    <cofactor evidence="2">
        <name>Ca(2+)</name>
        <dbReference type="ChEBI" id="CHEBI:29108"/>
    </cofactor>
</comment>
<feature type="domain" description="CBM20" evidence="15">
    <location>
        <begin position="712"/>
        <end position="812"/>
    </location>
</feature>
<feature type="chain" id="PRO_5047351321" description="Alpha-amylase" evidence="14">
    <location>
        <begin position="31"/>
        <end position="812"/>
    </location>
</feature>
<dbReference type="Pfam" id="PF00686">
    <property type="entry name" value="CBM_20"/>
    <property type="match status" value="3"/>
</dbReference>
<keyword evidence="10 12" id="KW-0326">Glycosidase</keyword>
<evidence type="ECO:0000313" key="16">
    <source>
        <dbReference type="EMBL" id="UWP86587.1"/>
    </source>
</evidence>
<organism evidence="16 17">
    <name type="scientific">Dactylosporangium fulvum</name>
    <dbReference type="NCBI Taxonomy" id="53359"/>
    <lineage>
        <taxon>Bacteria</taxon>
        <taxon>Bacillati</taxon>
        <taxon>Actinomycetota</taxon>
        <taxon>Actinomycetes</taxon>
        <taxon>Micromonosporales</taxon>
        <taxon>Micromonosporaceae</taxon>
        <taxon>Dactylosporangium</taxon>
    </lineage>
</organism>
<dbReference type="EMBL" id="CP073720">
    <property type="protein sequence ID" value="UWP86587.1"/>
    <property type="molecule type" value="Genomic_DNA"/>
</dbReference>
<evidence type="ECO:0000256" key="8">
    <source>
        <dbReference type="ARBA" id="ARBA00022837"/>
    </source>
</evidence>
<dbReference type="InterPro" id="IPR017853">
    <property type="entry name" value="GH"/>
</dbReference>
<dbReference type="Gene3D" id="3.20.20.80">
    <property type="entry name" value="Glycosidases"/>
    <property type="match status" value="1"/>
</dbReference>
<evidence type="ECO:0000256" key="7">
    <source>
        <dbReference type="ARBA" id="ARBA00022801"/>
    </source>
</evidence>
<dbReference type="InterPro" id="IPR006048">
    <property type="entry name" value="A-amylase/branching_C"/>
</dbReference>
<dbReference type="Proteomes" id="UP001059617">
    <property type="component" value="Chromosome"/>
</dbReference>
<keyword evidence="8" id="KW-0106">Calcium</keyword>
<sequence>MNRARPHVRSRFRHMLLAAAVAAAGFTTLATVTTAAPAGAAVTLNDSEVTANLWEWNWRSVAAACTNHLGPAGFGAVQVAPPQESVSLPNSSDGVHPWYEVYQPVSYKLESRLGNRQQFADMVTACHTAGVRVYVDAVVNHMAGVNNPESVVGYAGTDFSGPGYSFPGVPYGYGDFHHPGDNCPTSGGINDWNNEAQVASCELLALADLYTEKESVRNTIAGYLNDLLNLGVDGFRVDAVKHVKKDDFAAIVGKLRNTVAENKRPYVAQEIFDGASNDALKARAFIGNGDVLDFAYAKGVRAQFQGSIANLASLPSWDLDAPSANVFAMVTNHDLERDGVVLSYKNGTDYTLANYFVLAYPHGKPSVYDSFTWSNRNQSPPSDGNGYVTDTVCGNGWNCLTQTTGIKGMVGWANAAKSVKTISDFTAVNSNVIGFHRGNRGWIGINDSGSAATAQFVTGLADGDYCDVISGTVTGSGCTGTVVSVSAGRATVTIPANNAVAIHVNAKATTNTTKVATTFTVTASLAAGQTLHVVGDTAALGNGNTAAALALTANGNGTYGATVDLPATTTVSYRYLVKEGATVVQQESAARTFATPATGTVTRTDTYVPGPVTDTVSTTFKVTATPAAGQDVYVVGSIPALGSWAPASAIKLTAQGNNSFSGVIELPKSTAVEYKFIKKTAAGAVTWESGANRIFTTPASGTLAITETFRGDTPTTQVTASFNVSASTSWGQNVYLVGNVPALGSWNPANAIPMSSADYPTWRATVVLPPNTAVEYKYIKKNPDGTITWESGGNRTFTTPPTGIRTSNDTWK</sequence>
<dbReference type="Gene3D" id="2.60.40.1180">
    <property type="entry name" value="Golgi alpha-mannosidase II"/>
    <property type="match status" value="1"/>
</dbReference>
<proteinExistence type="inferred from homology"/>
<dbReference type="Pfam" id="PF02806">
    <property type="entry name" value="Alpha-amylase_C"/>
    <property type="match status" value="1"/>
</dbReference>
<reference evidence="16" key="1">
    <citation type="submission" date="2021-04" db="EMBL/GenBank/DDBJ databases">
        <authorList>
            <person name="Hartkoorn R.C."/>
            <person name="Beaudoing E."/>
            <person name="Hot D."/>
        </authorList>
    </citation>
    <scope>NUCLEOTIDE SEQUENCE</scope>
    <source>
        <strain evidence="16">NRRL B-16292</strain>
    </source>
</reference>
<evidence type="ECO:0000256" key="12">
    <source>
        <dbReference type="RuleBase" id="RU361134"/>
    </source>
</evidence>
<dbReference type="SMART" id="SM00642">
    <property type="entry name" value="Aamy"/>
    <property type="match status" value="1"/>
</dbReference>
<feature type="domain" description="CBM20" evidence="15">
    <location>
        <begin position="610"/>
        <end position="711"/>
    </location>
</feature>
<dbReference type="InterPro" id="IPR013780">
    <property type="entry name" value="Glyco_hydro_b"/>
</dbReference>
<feature type="region of interest" description="Disordered" evidence="13">
    <location>
        <begin position="790"/>
        <end position="812"/>
    </location>
</feature>
<evidence type="ECO:0000256" key="10">
    <source>
        <dbReference type="ARBA" id="ARBA00023295"/>
    </source>
</evidence>
<evidence type="ECO:0000256" key="1">
    <source>
        <dbReference type="ARBA" id="ARBA00000548"/>
    </source>
</evidence>
<evidence type="ECO:0000313" key="17">
    <source>
        <dbReference type="Proteomes" id="UP001059617"/>
    </source>
</evidence>
<dbReference type="CDD" id="cd11317">
    <property type="entry name" value="AmyAc_bac_euk_AmyA"/>
    <property type="match status" value="1"/>
</dbReference>
<evidence type="ECO:0000256" key="3">
    <source>
        <dbReference type="ARBA" id="ARBA00008061"/>
    </source>
</evidence>
<evidence type="ECO:0000256" key="14">
    <source>
        <dbReference type="SAM" id="SignalP"/>
    </source>
</evidence>
<evidence type="ECO:0000256" key="2">
    <source>
        <dbReference type="ARBA" id="ARBA00001913"/>
    </source>
</evidence>
<evidence type="ECO:0000259" key="15">
    <source>
        <dbReference type="PROSITE" id="PS51166"/>
    </source>
</evidence>
<dbReference type="Gene3D" id="2.60.40.10">
    <property type="entry name" value="Immunoglobulins"/>
    <property type="match status" value="3"/>
</dbReference>
<comment type="similarity">
    <text evidence="3 11">Belongs to the glycosyl hydrolase 13 family.</text>
</comment>
<dbReference type="PROSITE" id="PS51166">
    <property type="entry name" value="CBM20"/>
    <property type="match status" value="3"/>
</dbReference>
<evidence type="ECO:0000256" key="11">
    <source>
        <dbReference type="RuleBase" id="RU003615"/>
    </source>
</evidence>
<feature type="domain" description="CBM20" evidence="15">
    <location>
        <begin position="509"/>
        <end position="611"/>
    </location>
</feature>
<keyword evidence="14" id="KW-0732">Signal</keyword>
<keyword evidence="7 12" id="KW-0378">Hydrolase</keyword>
<evidence type="ECO:0000256" key="13">
    <source>
        <dbReference type="SAM" id="MobiDB-lite"/>
    </source>
</evidence>
<dbReference type="SUPFAM" id="SSF49452">
    <property type="entry name" value="Starch-binding domain-like"/>
    <property type="match status" value="3"/>
</dbReference>
<dbReference type="InterPro" id="IPR006047">
    <property type="entry name" value="GH13_cat_dom"/>
</dbReference>
<dbReference type="GO" id="GO:0016787">
    <property type="term" value="F:hydrolase activity"/>
    <property type="evidence" value="ECO:0007669"/>
    <property type="project" value="UniProtKB-KW"/>
</dbReference>
<dbReference type="InterPro" id="IPR006046">
    <property type="entry name" value="Alpha_amylase"/>
</dbReference>
<gene>
    <name evidence="16" type="ORF">Dfulv_21040</name>
</gene>
<evidence type="ECO:0000256" key="4">
    <source>
        <dbReference type="ARBA" id="ARBA00012595"/>
    </source>
</evidence>
<dbReference type="InterPro" id="IPR031319">
    <property type="entry name" value="A-amylase_C"/>
</dbReference>
<feature type="signal peptide" evidence="14">
    <location>
        <begin position="1"/>
        <end position="30"/>
    </location>
</feature>
<dbReference type="PRINTS" id="PR00110">
    <property type="entry name" value="ALPHAAMYLASE"/>
</dbReference>
<comment type="catalytic activity">
    <reaction evidence="1 12">
        <text>Endohydrolysis of (1-&gt;4)-alpha-D-glucosidic linkages in polysaccharides containing three or more (1-&gt;4)-alpha-linked D-glucose units.</text>
        <dbReference type="EC" id="3.2.1.1"/>
    </reaction>
</comment>
<dbReference type="SUPFAM" id="SSF51445">
    <property type="entry name" value="(Trans)glycosidases"/>
    <property type="match status" value="1"/>
</dbReference>
<dbReference type="EC" id="3.2.1.1" evidence="4 12"/>
<dbReference type="CDD" id="cd05808">
    <property type="entry name" value="CBM20_alpha_amylase"/>
    <property type="match status" value="2"/>
</dbReference>
<dbReference type="SMART" id="SM01065">
    <property type="entry name" value="CBM_2"/>
    <property type="match status" value="3"/>
</dbReference>
<dbReference type="Pfam" id="PF00128">
    <property type="entry name" value="Alpha-amylase"/>
    <property type="match status" value="1"/>
</dbReference>
<reference evidence="16" key="2">
    <citation type="submission" date="2022-09" db="EMBL/GenBank/DDBJ databases">
        <title>Biosynthetic gene clusters of Dactylosporangioum fulvum.</title>
        <authorList>
            <person name="Caradec T."/>
        </authorList>
    </citation>
    <scope>NUCLEOTIDE SEQUENCE</scope>
    <source>
        <strain evidence="16">NRRL B-16292</strain>
    </source>
</reference>
<dbReference type="SMART" id="SM00632">
    <property type="entry name" value="Aamy_C"/>
    <property type="match status" value="1"/>
</dbReference>
<evidence type="ECO:0000256" key="9">
    <source>
        <dbReference type="ARBA" id="ARBA00023277"/>
    </source>
</evidence>
<protein>
    <recommendedName>
        <fullName evidence="5 12">Alpha-amylase</fullName>
        <ecNumber evidence="4 12">3.2.1.1</ecNumber>
    </recommendedName>
</protein>
<evidence type="ECO:0000256" key="6">
    <source>
        <dbReference type="ARBA" id="ARBA00022723"/>
    </source>
</evidence>
<dbReference type="InterPro" id="IPR013784">
    <property type="entry name" value="Carb-bd-like_fold"/>
</dbReference>
<keyword evidence="17" id="KW-1185">Reference proteome</keyword>
<dbReference type="PANTHER" id="PTHR43447">
    <property type="entry name" value="ALPHA-AMYLASE"/>
    <property type="match status" value="1"/>
</dbReference>
<evidence type="ECO:0000256" key="5">
    <source>
        <dbReference type="ARBA" id="ARBA00017303"/>
    </source>
</evidence>
<keyword evidence="6" id="KW-0479">Metal-binding</keyword>
<keyword evidence="9 12" id="KW-0119">Carbohydrate metabolism</keyword>
<name>A0ABY5W915_9ACTN</name>